<dbReference type="Gene3D" id="1.10.287.70">
    <property type="match status" value="1"/>
</dbReference>
<dbReference type="PANTHER" id="PTHR14136:SF17">
    <property type="entry name" value="BTB_POZ DOMAIN-CONTAINING PROTEIN KCTD9"/>
    <property type="match status" value="1"/>
</dbReference>
<dbReference type="RefSeq" id="WP_170394618.1">
    <property type="nucleotide sequence ID" value="NZ_AMWJ02000001.1"/>
</dbReference>
<keyword evidence="1" id="KW-0812">Transmembrane</keyword>
<evidence type="ECO:0000259" key="2">
    <source>
        <dbReference type="Pfam" id="PF07885"/>
    </source>
</evidence>
<gene>
    <name evidence="3" type="ORF">CSV86_012165</name>
</gene>
<dbReference type="SUPFAM" id="SSF81324">
    <property type="entry name" value="Voltage-gated potassium channels"/>
    <property type="match status" value="1"/>
</dbReference>
<name>A0A7K4EEY9_9PSED</name>
<evidence type="ECO:0000313" key="4">
    <source>
        <dbReference type="Proteomes" id="UP000010448"/>
    </source>
</evidence>
<dbReference type="Pfam" id="PF07885">
    <property type="entry name" value="Ion_trans_2"/>
    <property type="match status" value="1"/>
</dbReference>
<feature type="transmembrane region" description="Helical" evidence="1">
    <location>
        <begin position="309"/>
        <end position="330"/>
    </location>
</feature>
<keyword evidence="1" id="KW-0472">Membrane</keyword>
<keyword evidence="4" id="KW-1185">Reference proteome</keyword>
<dbReference type="PANTHER" id="PTHR14136">
    <property type="entry name" value="BTB_POZ DOMAIN-CONTAINING PROTEIN KCTD9"/>
    <property type="match status" value="1"/>
</dbReference>
<dbReference type="SUPFAM" id="SSF141571">
    <property type="entry name" value="Pentapeptide repeat-like"/>
    <property type="match status" value="1"/>
</dbReference>
<feature type="transmembrane region" description="Helical" evidence="1">
    <location>
        <begin position="254"/>
        <end position="272"/>
    </location>
</feature>
<reference evidence="3 4" key="1">
    <citation type="journal article" date="2013" name="Genome Announc.">
        <title>Genome Sequence of Naphthalene-Degrading Soil Bacterium Pseudomonas putida CSV86.</title>
        <authorList>
            <person name="Phale P.S."/>
            <person name="Paliwal V."/>
            <person name="Raju S.C."/>
            <person name="Modak A."/>
            <person name="Purohit H.J."/>
        </authorList>
    </citation>
    <scope>NUCLEOTIDE SEQUENCE [LARGE SCALE GENOMIC DNA]</scope>
    <source>
        <strain evidence="3 4">CSV86</strain>
    </source>
</reference>
<organism evidence="3 4">
    <name type="scientific">Pseudomonas bharatica CSV86</name>
    <dbReference type="NCBI Taxonomy" id="1005395"/>
    <lineage>
        <taxon>Bacteria</taxon>
        <taxon>Pseudomonadati</taxon>
        <taxon>Pseudomonadota</taxon>
        <taxon>Gammaproteobacteria</taxon>
        <taxon>Pseudomonadales</taxon>
        <taxon>Pseudomonadaceae</taxon>
        <taxon>Pseudomonas</taxon>
        <taxon>Pseudomonas bharatica</taxon>
    </lineage>
</organism>
<accession>A0A7K4EEY9</accession>
<evidence type="ECO:0000256" key="1">
    <source>
        <dbReference type="SAM" id="Phobius"/>
    </source>
</evidence>
<dbReference type="Pfam" id="PF00805">
    <property type="entry name" value="Pentapeptide"/>
    <property type="match status" value="2"/>
</dbReference>
<proteinExistence type="predicted"/>
<evidence type="ECO:0000313" key="3">
    <source>
        <dbReference type="EMBL" id="NNJ15929.1"/>
    </source>
</evidence>
<dbReference type="InterPro" id="IPR051082">
    <property type="entry name" value="Pentapeptide-BTB/POZ_domain"/>
</dbReference>
<dbReference type="Proteomes" id="UP000010448">
    <property type="component" value="Unassembled WGS sequence"/>
</dbReference>
<feature type="domain" description="Potassium channel" evidence="2">
    <location>
        <begin position="259"/>
        <end position="337"/>
    </location>
</feature>
<dbReference type="Gene3D" id="2.160.20.80">
    <property type="entry name" value="E3 ubiquitin-protein ligase SopA"/>
    <property type="match status" value="1"/>
</dbReference>
<dbReference type="EMBL" id="AMWJ02000001">
    <property type="protein sequence ID" value="NNJ15929.1"/>
    <property type="molecule type" value="Genomic_DNA"/>
</dbReference>
<sequence>MPIETNPEHYSLLKSCAEKNDFTRWNEFVETTNSIVRLRNGDFSSWTLIGASFYTPNGDYMDLHNANFEGASIQGANFRNARMYGANFTHSTVELSSFTSAELIKVSFHGAKILMTDFNHANLQQSTLEDAIIQTVNMHETILYRANLRGTRFDGSPPLPTGFLKNSSLCGAKLTQAHFNSSTIFENYNVSTETDFRTISFESANYSQGLRHTLRYCNRRHNWSDWYEGKSRLLRTLTKFFWSLSNYGFSPSRVLASFVLSTLAFAYVYMLFPNLIKGMEPHSLMDSLYFSVVTMTTLGFGDMSAQNHWIAQLLVITQVLFGYFLLGSLITMLSELFYSDGPPKDWSATPAPWARWWRISSLRI</sequence>
<dbReference type="InterPro" id="IPR013099">
    <property type="entry name" value="K_chnl_dom"/>
</dbReference>
<dbReference type="InterPro" id="IPR001646">
    <property type="entry name" value="5peptide_repeat"/>
</dbReference>
<keyword evidence="1" id="KW-1133">Transmembrane helix</keyword>
<comment type="caution">
    <text evidence="3">The sequence shown here is derived from an EMBL/GenBank/DDBJ whole genome shotgun (WGS) entry which is preliminary data.</text>
</comment>
<dbReference type="AlphaFoldDB" id="A0A7K4EEY9"/>
<protein>
    <recommendedName>
        <fullName evidence="2">Potassium channel domain-containing protein</fullName>
    </recommendedName>
</protein>